<name>A0ABS2XE35_POLSP</name>
<feature type="region of interest" description="Disordered" evidence="1">
    <location>
        <begin position="75"/>
        <end position="94"/>
    </location>
</feature>
<feature type="compositionally biased region" description="Basic and acidic residues" evidence="1">
    <location>
        <begin position="80"/>
        <end position="94"/>
    </location>
</feature>
<sequence>MCQEALLKSIYETDDLSDEIRNVEISTHTTLAATKFKVVPTAVVLLTRNCSVAEAMSTIQDKPLVRETIDRFLTAPGRKRTADQNEMHRGKENE</sequence>
<dbReference type="EMBL" id="JAAWVQ010021156">
    <property type="protein sequence ID" value="MBN3272513.1"/>
    <property type="molecule type" value="Genomic_DNA"/>
</dbReference>
<gene>
    <name evidence="2" type="primary">Gckr</name>
    <name evidence="2" type="ORF">GTO93_0000117</name>
</gene>
<reference evidence="2" key="1">
    <citation type="journal article" date="2021" name="Cell">
        <title>Tracing the genetic footprints of vertebrate landing in non-teleost ray-finned fishes.</title>
        <authorList>
            <person name="Bi X."/>
            <person name="Wang K."/>
            <person name="Yang L."/>
            <person name="Pan H."/>
            <person name="Jiang H."/>
            <person name="Wei Q."/>
            <person name="Fang M."/>
            <person name="Yu H."/>
            <person name="Zhu C."/>
            <person name="Cai Y."/>
            <person name="He Y."/>
            <person name="Gan X."/>
            <person name="Zeng H."/>
            <person name="Yu D."/>
            <person name="Zhu Y."/>
            <person name="Jiang H."/>
            <person name="Qiu Q."/>
            <person name="Yang H."/>
            <person name="Zhang Y.E."/>
            <person name="Wang W."/>
            <person name="Zhu M."/>
            <person name="He S."/>
            <person name="Zhang G."/>
        </authorList>
    </citation>
    <scope>NUCLEOTIDE SEQUENCE</scope>
    <source>
        <strain evidence="2">Pddl_001</strain>
    </source>
</reference>
<keyword evidence="3" id="KW-1185">Reference proteome</keyword>
<evidence type="ECO:0000256" key="1">
    <source>
        <dbReference type="SAM" id="MobiDB-lite"/>
    </source>
</evidence>
<organism evidence="2 3">
    <name type="scientific">Polyodon spathula</name>
    <name type="common">North American paddlefish</name>
    <name type="synonym">Squalus spathula</name>
    <dbReference type="NCBI Taxonomy" id="7913"/>
    <lineage>
        <taxon>Eukaryota</taxon>
        <taxon>Metazoa</taxon>
        <taxon>Chordata</taxon>
        <taxon>Craniata</taxon>
        <taxon>Vertebrata</taxon>
        <taxon>Euteleostomi</taxon>
        <taxon>Actinopterygii</taxon>
        <taxon>Chondrostei</taxon>
        <taxon>Acipenseriformes</taxon>
        <taxon>Polyodontidae</taxon>
        <taxon>Polyodon</taxon>
    </lineage>
</organism>
<evidence type="ECO:0000313" key="2">
    <source>
        <dbReference type="EMBL" id="MBN3272513.1"/>
    </source>
</evidence>
<evidence type="ECO:0000313" key="3">
    <source>
        <dbReference type="Proteomes" id="UP001166093"/>
    </source>
</evidence>
<feature type="non-terminal residue" evidence="2">
    <location>
        <position position="1"/>
    </location>
</feature>
<dbReference type="Pfam" id="PF20741">
    <property type="entry name" value="GKRP-like_C"/>
    <property type="match status" value="1"/>
</dbReference>
<proteinExistence type="predicted"/>
<dbReference type="Gene3D" id="1.10.8.1080">
    <property type="match status" value="1"/>
</dbReference>
<protein>
    <submittedName>
        <fullName evidence="2">GCKR protein</fullName>
    </submittedName>
</protein>
<accession>A0ABS2XE35</accession>
<comment type="caution">
    <text evidence="2">The sequence shown here is derived from an EMBL/GenBank/DDBJ whole genome shotgun (WGS) entry which is preliminary data.</text>
</comment>
<feature type="non-terminal residue" evidence="2">
    <location>
        <position position="94"/>
    </location>
</feature>
<dbReference type="Proteomes" id="UP001166093">
    <property type="component" value="Unassembled WGS sequence"/>
</dbReference>